<organism evidence="7 8">
    <name type="scientific">Micromonospora echinospora</name>
    <name type="common">Micromonospora purpurea</name>
    <dbReference type="NCBI Taxonomy" id="1877"/>
    <lineage>
        <taxon>Bacteria</taxon>
        <taxon>Bacillati</taxon>
        <taxon>Actinomycetota</taxon>
        <taxon>Actinomycetes</taxon>
        <taxon>Micromonosporales</taxon>
        <taxon>Micromonosporaceae</taxon>
        <taxon>Micromonospora</taxon>
    </lineage>
</organism>
<evidence type="ECO:0000259" key="6">
    <source>
        <dbReference type="Pfam" id="PF14833"/>
    </source>
</evidence>
<dbReference type="InterPro" id="IPR002204">
    <property type="entry name" value="3-OH-isobutyrate_DH-rel_CS"/>
</dbReference>
<evidence type="ECO:0000256" key="2">
    <source>
        <dbReference type="ARBA" id="ARBA00023002"/>
    </source>
</evidence>
<dbReference type="GO" id="GO:0051287">
    <property type="term" value="F:NAD binding"/>
    <property type="evidence" value="ECO:0007669"/>
    <property type="project" value="InterPro"/>
</dbReference>
<dbReference type="GO" id="GO:0050661">
    <property type="term" value="F:NADP binding"/>
    <property type="evidence" value="ECO:0007669"/>
    <property type="project" value="InterPro"/>
</dbReference>
<feature type="domain" description="3-hydroxyisobutyrate dehydrogenase-like NAD-binding" evidence="6">
    <location>
        <begin position="165"/>
        <end position="284"/>
    </location>
</feature>
<evidence type="ECO:0000256" key="3">
    <source>
        <dbReference type="ARBA" id="ARBA00023027"/>
    </source>
</evidence>
<dbReference type="EMBL" id="LT607413">
    <property type="protein sequence ID" value="SCF41993.1"/>
    <property type="molecule type" value="Genomic_DNA"/>
</dbReference>
<evidence type="ECO:0000313" key="7">
    <source>
        <dbReference type="EMBL" id="SCF41993.1"/>
    </source>
</evidence>
<evidence type="ECO:0000259" key="5">
    <source>
        <dbReference type="Pfam" id="PF03446"/>
    </source>
</evidence>
<dbReference type="Proteomes" id="UP000198253">
    <property type="component" value="Chromosome I"/>
</dbReference>
<dbReference type="Gene3D" id="1.10.1040.10">
    <property type="entry name" value="N-(1-d-carboxylethyl)-l-norvaline Dehydrogenase, domain 2"/>
    <property type="match status" value="1"/>
</dbReference>
<dbReference type="InterPro" id="IPR013328">
    <property type="entry name" value="6PGD_dom2"/>
</dbReference>
<dbReference type="PANTHER" id="PTHR43580:SF2">
    <property type="entry name" value="CYTOKINE-LIKE NUCLEAR FACTOR N-PAC"/>
    <property type="match status" value="1"/>
</dbReference>
<dbReference type="SUPFAM" id="SSF48179">
    <property type="entry name" value="6-phosphogluconate dehydrogenase C-terminal domain-like"/>
    <property type="match status" value="1"/>
</dbReference>
<keyword evidence="2" id="KW-0560">Oxidoreductase</keyword>
<name>A0A1C5A9S2_MICEC</name>
<dbReference type="InterPro" id="IPR006115">
    <property type="entry name" value="6PGDH_NADP-bd"/>
</dbReference>
<dbReference type="InterPro" id="IPR036291">
    <property type="entry name" value="NAD(P)-bd_dom_sf"/>
</dbReference>
<evidence type="ECO:0000256" key="4">
    <source>
        <dbReference type="PIRSR" id="PIRSR000103-1"/>
    </source>
</evidence>
<dbReference type="RefSeq" id="WP_088985093.1">
    <property type="nucleotide sequence ID" value="NZ_LT607413.1"/>
</dbReference>
<keyword evidence="8" id="KW-1185">Reference proteome</keyword>
<evidence type="ECO:0000256" key="1">
    <source>
        <dbReference type="ARBA" id="ARBA00009080"/>
    </source>
</evidence>
<evidence type="ECO:0000313" key="8">
    <source>
        <dbReference type="Proteomes" id="UP000198253"/>
    </source>
</evidence>
<dbReference type="PANTHER" id="PTHR43580">
    <property type="entry name" value="OXIDOREDUCTASE GLYR1-RELATED"/>
    <property type="match status" value="1"/>
</dbReference>
<feature type="domain" description="6-phosphogluconate dehydrogenase NADP-binding" evidence="5">
    <location>
        <begin position="5"/>
        <end position="162"/>
    </location>
</feature>
<dbReference type="InterPro" id="IPR051265">
    <property type="entry name" value="HIBADH-related_NP60_sf"/>
</dbReference>
<keyword evidence="3" id="KW-0520">NAD</keyword>
<comment type="similarity">
    <text evidence="1">Belongs to the HIBADH-related family.</text>
</comment>
<dbReference type="PIRSF" id="PIRSF000103">
    <property type="entry name" value="HIBADH"/>
    <property type="match status" value="1"/>
</dbReference>
<dbReference type="Gene3D" id="3.40.50.720">
    <property type="entry name" value="NAD(P)-binding Rossmann-like Domain"/>
    <property type="match status" value="1"/>
</dbReference>
<dbReference type="PROSITE" id="PS00895">
    <property type="entry name" value="3_HYDROXYISOBUT_DH"/>
    <property type="match status" value="1"/>
</dbReference>
<dbReference type="Pfam" id="PF14833">
    <property type="entry name" value="NAD_binding_11"/>
    <property type="match status" value="1"/>
</dbReference>
<protein>
    <submittedName>
        <fullName evidence="7">3-hydroxyisobutyrate dehydrogenase</fullName>
    </submittedName>
</protein>
<dbReference type="InterPro" id="IPR015815">
    <property type="entry name" value="HIBADH-related"/>
</dbReference>
<accession>A0A1C5A9S2</accession>
<proteinExistence type="inferred from homology"/>
<dbReference type="Pfam" id="PF03446">
    <property type="entry name" value="NAD_binding_2"/>
    <property type="match status" value="1"/>
</dbReference>
<dbReference type="InterPro" id="IPR029154">
    <property type="entry name" value="HIBADH-like_NADP-bd"/>
</dbReference>
<dbReference type="InterPro" id="IPR008927">
    <property type="entry name" value="6-PGluconate_DH-like_C_sf"/>
</dbReference>
<dbReference type="GO" id="GO:0016491">
    <property type="term" value="F:oxidoreductase activity"/>
    <property type="evidence" value="ECO:0007669"/>
    <property type="project" value="UniProtKB-KW"/>
</dbReference>
<dbReference type="OrthoDB" id="3185659at2"/>
<dbReference type="AlphaFoldDB" id="A0A1C5A9S2"/>
<dbReference type="SUPFAM" id="SSF51735">
    <property type="entry name" value="NAD(P)-binding Rossmann-fold domains"/>
    <property type="match status" value="1"/>
</dbReference>
<dbReference type="InParanoid" id="A0A1C5A9S2"/>
<dbReference type="GO" id="GO:0016054">
    <property type="term" value="P:organic acid catabolic process"/>
    <property type="evidence" value="ECO:0007669"/>
    <property type="project" value="UniProtKB-ARBA"/>
</dbReference>
<gene>
    <name evidence="7" type="ORF">GA0070618_6599</name>
</gene>
<feature type="active site" evidence="4">
    <location>
        <position position="171"/>
    </location>
</feature>
<sequence length="291" mass="30316">MATRKVAVLGLGGMGGGMAHRLLDSGVQLTVWNRTAAKAAGLVAAGARQADSPAEAVAGADVVLVSLADEDAVEQVLFGAVCPAARPGTPIIDTSTVSPTYAREAGERAARAGVKRIEACVVGNPHQARNGELRVLTAGAQADLAEVEDVLALLGPQVVYLGPPGMAATMKLVFNAMLGAQVASMAEAVAYGERSGLDRDMLLMAVERSGFSSKVMSFRAALMRERKYEPAAFRTRLMNKDLRLALAEAAKVGVDMPVIERSAVTFTEAIDAGYGDQDAAAVHEMIGRHDA</sequence>
<reference evidence="8" key="1">
    <citation type="submission" date="2016-06" db="EMBL/GenBank/DDBJ databases">
        <authorList>
            <person name="Varghese N."/>
            <person name="Submissions Spin"/>
        </authorList>
    </citation>
    <scope>NUCLEOTIDE SEQUENCE [LARGE SCALE GENOMIC DNA]</scope>
    <source>
        <strain evidence="8">DSM 43816</strain>
    </source>
</reference>